<reference evidence="1 2" key="1">
    <citation type="submission" date="2020-02" db="EMBL/GenBank/DDBJ databases">
        <title>Draft genome sequence of Lactococcus sp. Hs20B0-1.</title>
        <authorList>
            <person name="Noda S."/>
            <person name="Yuki M."/>
            <person name="Ohkuma M."/>
        </authorList>
    </citation>
    <scope>NUCLEOTIDE SEQUENCE [LARGE SCALE GENOMIC DNA]</scope>
    <source>
        <strain evidence="1 2">Hs20B0-1</strain>
    </source>
</reference>
<name>A0A6A0B583_9LACT</name>
<keyword evidence="2" id="KW-1185">Reference proteome</keyword>
<dbReference type="EMBL" id="BLLH01000001">
    <property type="protein sequence ID" value="GFH39855.1"/>
    <property type="molecule type" value="Genomic_DNA"/>
</dbReference>
<protein>
    <submittedName>
        <fullName evidence="1">Uncharacterized protein</fullName>
    </submittedName>
</protein>
<dbReference type="RefSeq" id="WP_172354822.1">
    <property type="nucleotide sequence ID" value="NZ_BLLH01000001.1"/>
</dbReference>
<organism evidence="1 2">
    <name type="scientific">Pseudolactococcus insecticola</name>
    <dbReference type="NCBI Taxonomy" id="2709158"/>
    <lineage>
        <taxon>Bacteria</taxon>
        <taxon>Bacillati</taxon>
        <taxon>Bacillota</taxon>
        <taxon>Bacilli</taxon>
        <taxon>Lactobacillales</taxon>
        <taxon>Streptococcaceae</taxon>
        <taxon>Pseudolactococcus</taxon>
    </lineage>
</organism>
<proteinExistence type="predicted"/>
<comment type="caution">
    <text evidence="1">The sequence shown here is derived from an EMBL/GenBank/DDBJ whole genome shotgun (WGS) entry which is preliminary data.</text>
</comment>
<evidence type="ECO:0000313" key="1">
    <source>
        <dbReference type="EMBL" id="GFH39855.1"/>
    </source>
</evidence>
<evidence type="ECO:0000313" key="2">
    <source>
        <dbReference type="Proteomes" id="UP000475928"/>
    </source>
</evidence>
<sequence>MIFTNRFDVLSVQYAIDETALDTFEYAIDGWNSQVHLSSREKIPEYRYMVANNMLFAITDYQQTETGTEITAVDFIQKRAENLTIGKGTYTLIQLISKVQDDVLSNLHGQANPTVEVTDDVDIRTAIDDCVAGFAGYVKVDSRINLTNAGNGQNLFVASVEVIGVDWDSYQLADKVYAMEEYGRKIDTNPQYDTSRVILQPITGIESKNALYSWKSKLSAADYEALRFYIDGGDDTDKEPISDDAASNILIKAIGFSRGVFSKAIGSTQIINKSGVNDGIAYTLSDVDFASYNITRTRVLKNILSQYNGFTLDNMAVKPEMRNQFLMGVNGLDLYVPYSYTIDCKEWLISSADFILVNTLREFSDD</sequence>
<dbReference type="Proteomes" id="UP000475928">
    <property type="component" value="Unassembled WGS sequence"/>
</dbReference>
<gene>
    <name evidence="1" type="ORF">Hs20B_02530</name>
</gene>
<dbReference type="AlphaFoldDB" id="A0A6A0B583"/>
<accession>A0A6A0B583</accession>